<feature type="transmembrane region" description="Helical" evidence="2">
    <location>
        <begin position="201"/>
        <end position="221"/>
    </location>
</feature>
<dbReference type="AlphaFoldDB" id="A0A2T2YRT9"/>
<organism evidence="4 5">
    <name type="scientific">Nocardia nova</name>
    <dbReference type="NCBI Taxonomy" id="37330"/>
    <lineage>
        <taxon>Bacteria</taxon>
        <taxon>Bacillati</taxon>
        <taxon>Actinomycetota</taxon>
        <taxon>Actinomycetes</taxon>
        <taxon>Mycobacteriales</taxon>
        <taxon>Nocardiaceae</taxon>
        <taxon>Nocardia</taxon>
    </lineage>
</organism>
<protein>
    <submittedName>
        <fullName evidence="4">DUF1707 domain-containing protein</fullName>
    </submittedName>
</protein>
<dbReference type="InterPro" id="IPR012551">
    <property type="entry name" value="DUF1707_SHOCT-like"/>
</dbReference>
<dbReference type="Proteomes" id="UP000241647">
    <property type="component" value="Unassembled WGS sequence"/>
</dbReference>
<evidence type="ECO:0000313" key="5">
    <source>
        <dbReference type="Proteomes" id="UP000241647"/>
    </source>
</evidence>
<proteinExistence type="predicted"/>
<dbReference type="EMBL" id="PYHS01000026">
    <property type="protein sequence ID" value="PSR58245.1"/>
    <property type="molecule type" value="Genomic_DNA"/>
</dbReference>
<dbReference type="PANTHER" id="PTHR40763">
    <property type="entry name" value="MEMBRANE PROTEIN-RELATED"/>
    <property type="match status" value="1"/>
</dbReference>
<dbReference type="PANTHER" id="PTHR40763:SF4">
    <property type="entry name" value="DUF1707 DOMAIN-CONTAINING PROTEIN"/>
    <property type="match status" value="1"/>
</dbReference>
<feature type="region of interest" description="Disordered" evidence="1">
    <location>
        <begin position="104"/>
        <end position="126"/>
    </location>
</feature>
<feature type="domain" description="DUF1707" evidence="3">
    <location>
        <begin position="54"/>
        <end position="106"/>
    </location>
</feature>
<keyword evidence="2" id="KW-1133">Transmembrane helix</keyword>
<dbReference type="Pfam" id="PF08044">
    <property type="entry name" value="DUF1707"/>
    <property type="match status" value="2"/>
</dbReference>
<keyword evidence="2" id="KW-0812">Transmembrane</keyword>
<feature type="domain" description="DUF1707" evidence="3">
    <location>
        <begin position="131"/>
        <end position="183"/>
    </location>
</feature>
<gene>
    <name evidence="4" type="ORF">C8259_31440</name>
</gene>
<reference evidence="4 5" key="1">
    <citation type="submission" date="2018-02" db="EMBL/GenBank/DDBJ databases">
        <title>8 Nocardia nova and 1 Nocardia cyriacigeorgica strain used for evolution to TMP-SMX.</title>
        <authorList>
            <person name="Mehta H."/>
            <person name="Weng J."/>
            <person name="Shamoo Y."/>
        </authorList>
    </citation>
    <scope>NUCLEOTIDE SEQUENCE [LARGE SCALE GENOMIC DNA]</scope>
    <source>
        <strain evidence="4 5">ATCC 33727</strain>
    </source>
</reference>
<evidence type="ECO:0000256" key="1">
    <source>
        <dbReference type="SAM" id="MobiDB-lite"/>
    </source>
</evidence>
<name>A0A2T2YRT9_9NOCA</name>
<sequence>MCRISGIAEEHPRTNWGVARIPHRHAVMRMPSRYHPGVSSSGSGMPGMPAPGSMRARDMDRVQARTLLDAAFDEGQLSADEYHDRSDRAATAKTVGELRNLVDDLQPPAGGAQWTQPPGPPRRAGRYPAHIRARDADRAETCRALDTALADGQLSAEEHQTLTDLTTAAETLGDLAELTADLQRPAEAPIDPRAGAQSGTAWFAGVAAVVVLAAAVGGYLLTHRAAPEPAPIAAAAPQVIQPVVIETPDLTTVAGFEKFRSDYQAKFGDTTVDDLTLFPDFASVDRTSARQPNRVADYSYRGGFMASTAVTTRSADKPIFDLAAVNTSALGDLIARAVPLLKVPGGAVSHIGMGIDTISKVPTISIYVGNSFNENAYLEATPAGDPIRVYPFHT</sequence>
<keyword evidence="2" id="KW-0472">Membrane</keyword>
<evidence type="ECO:0000256" key="2">
    <source>
        <dbReference type="SAM" id="Phobius"/>
    </source>
</evidence>
<accession>A0A2T2YRT9</accession>
<comment type="caution">
    <text evidence="4">The sequence shown here is derived from an EMBL/GenBank/DDBJ whole genome shotgun (WGS) entry which is preliminary data.</text>
</comment>
<evidence type="ECO:0000313" key="4">
    <source>
        <dbReference type="EMBL" id="PSR58245.1"/>
    </source>
</evidence>
<evidence type="ECO:0000259" key="3">
    <source>
        <dbReference type="Pfam" id="PF08044"/>
    </source>
</evidence>